<feature type="region of interest" description="Disordered" evidence="1">
    <location>
        <begin position="27"/>
        <end position="54"/>
    </location>
</feature>
<dbReference type="EMBL" id="AMQN01034415">
    <property type="status" value="NOT_ANNOTATED_CDS"/>
    <property type="molecule type" value="Genomic_DNA"/>
</dbReference>
<reference evidence="4" key="1">
    <citation type="submission" date="2012-12" db="EMBL/GenBank/DDBJ databases">
        <authorList>
            <person name="Hellsten U."/>
            <person name="Grimwood J."/>
            <person name="Chapman J.A."/>
            <person name="Shapiro H."/>
            <person name="Aerts A."/>
            <person name="Otillar R.P."/>
            <person name="Terry A.Y."/>
            <person name="Boore J.L."/>
            <person name="Simakov O."/>
            <person name="Marletaz F."/>
            <person name="Cho S.-J."/>
            <person name="Edsinger-Gonzales E."/>
            <person name="Havlak P."/>
            <person name="Kuo D.-H."/>
            <person name="Larsson T."/>
            <person name="Lv J."/>
            <person name="Arendt D."/>
            <person name="Savage R."/>
            <person name="Osoegawa K."/>
            <person name="de Jong P."/>
            <person name="Lindberg D.R."/>
            <person name="Seaver E.C."/>
            <person name="Weisblat D.A."/>
            <person name="Putnam N.H."/>
            <person name="Grigoriev I.V."/>
            <person name="Rokhsar D.S."/>
        </authorList>
    </citation>
    <scope>NUCLEOTIDE SEQUENCE</scope>
    <source>
        <strain evidence="4">I ESC-2004</strain>
    </source>
</reference>
<keyword evidence="4" id="KW-1185">Reference proteome</keyword>
<evidence type="ECO:0000313" key="3">
    <source>
        <dbReference type="EnsemblMetazoa" id="CapteP186889"/>
    </source>
</evidence>
<accession>R7T776</accession>
<sequence length="580" mass="60673">MPLPRECVLCCQTRSLLWSSRLLQKNATPTQAPGTTTTAAPGTTTSGIPETTPAAGACTLREGMESEKSIRAGWVTSDPPTDNAEDARPGTKAAWTVASDNNPALLITLVEDGNDAIPVGRVELTSNVAQISVLYKTSSAADEPYKAVTKDTKSDTPQVFKANANTETITATMPEGIFATGLKVVLLTTPESPAEYRVDSLGVFEAEDATPQRVRAVLPNKVFAVVVKIVAKYVGPDAPKEIDIKDVKVFACFEEVTTTVTTTPEATTTITTTTRVTPTTTTVTSVQTTTLPAPTTTENATPTQAPGTTTTAAPGTTTSGIPETTPAAGACTLREGMESEKSIRAGWVTSDPPTDNAEDARPGTKATWTVASDNNPALLITLVEDGNDAIPVGRVELTSNVAQISVLYKTSSAADEPYKAVTKDKKSDTPQVFKANANTETITATMPEGIFATGLKVVLLTTPESPAEYRVDSLGVYACFEEELTTTTTTPAQQTTTQKTTTQFTSSATTITTELTTTRPTTPQITEPAVTTTMQAPAVTTTTQAPVITTTQAPVITTTQALASTTTTGTTAASTVPATE</sequence>
<organism evidence="2">
    <name type="scientific">Capitella teleta</name>
    <name type="common">Polychaete worm</name>
    <dbReference type="NCBI Taxonomy" id="283909"/>
    <lineage>
        <taxon>Eukaryota</taxon>
        <taxon>Metazoa</taxon>
        <taxon>Spiralia</taxon>
        <taxon>Lophotrochozoa</taxon>
        <taxon>Annelida</taxon>
        <taxon>Polychaeta</taxon>
        <taxon>Sedentaria</taxon>
        <taxon>Scolecida</taxon>
        <taxon>Capitellidae</taxon>
        <taxon>Capitella</taxon>
    </lineage>
</organism>
<reference evidence="3" key="3">
    <citation type="submission" date="2015-06" db="UniProtKB">
        <authorList>
            <consortium name="EnsemblMetazoa"/>
        </authorList>
    </citation>
    <scope>IDENTIFICATION</scope>
</reference>
<dbReference type="EnsemblMetazoa" id="CapteT186889">
    <property type="protein sequence ID" value="CapteP186889"/>
    <property type="gene ID" value="CapteG186889"/>
</dbReference>
<dbReference type="AlphaFoldDB" id="R7T776"/>
<protein>
    <submittedName>
        <fullName evidence="2 3">Uncharacterized protein</fullName>
    </submittedName>
</protein>
<evidence type="ECO:0000313" key="4">
    <source>
        <dbReference type="Proteomes" id="UP000014760"/>
    </source>
</evidence>
<dbReference type="HOGENOM" id="CLU_470602_0_0_1"/>
<dbReference type="EMBL" id="KB312433">
    <property type="protein sequence ID" value="ELT87240.1"/>
    <property type="molecule type" value="Genomic_DNA"/>
</dbReference>
<feature type="compositionally biased region" description="Low complexity" evidence="1">
    <location>
        <begin position="291"/>
        <end position="318"/>
    </location>
</feature>
<dbReference type="EMBL" id="AMQN01034414">
    <property type="status" value="NOT_ANNOTATED_CDS"/>
    <property type="molecule type" value="Genomic_DNA"/>
</dbReference>
<proteinExistence type="predicted"/>
<dbReference type="OMA" id="WSPAATF"/>
<reference evidence="2 4" key="2">
    <citation type="journal article" date="2013" name="Nature">
        <title>Insights into bilaterian evolution from three spiralian genomes.</title>
        <authorList>
            <person name="Simakov O."/>
            <person name="Marletaz F."/>
            <person name="Cho S.J."/>
            <person name="Edsinger-Gonzales E."/>
            <person name="Havlak P."/>
            <person name="Hellsten U."/>
            <person name="Kuo D.H."/>
            <person name="Larsson T."/>
            <person name="Lv J."/>
            <person name="Arendt D."/>
            <person name="Savage R."/>
            <person name="Osoegawa K."/>
            <person name="de Jong P."/>
            <person name="Grimwood J."/>
            <person name="Chapman J.A."/>
            <person name="Shapiro H."/>
            <person name="Aerts A."/>
            <person name="Otillar R.P."/>
            <person name="Terry A.Y."/>
            <person name="Boore J.L."/>
            <person name="Grigoriev I.V."/>
            <person name="Lindberg D.R."/>
            <person name="Seaver E.C."/>
            <person name="Weisblat D.A."/>
            <person name="Putnam N.H."/>
            <person name="Rokhsar D.S."/>
        </authorList>
    </citation>
    <scope>NUCLEOTIDE SEQUENCE</scope>
    <source>
        <strain evidence="2 4">I ESC-2004</strain>
    </source>
</reference>
<evidence type="ECO:0000313" key="2">
    <source>
        <dbReference type="EMBL" id="ELT87240.1"/>
    </source>
</evidence>
<dbReference type="Proteomes" id="UP000014760">
    <property type="component" value="Unassembled WGS sequence"/>
</dbReference>
<feature type="region of interest" description="Disordered" evidence="1">
    <location>
        <begin position="291"/>
        <end position="327"/>
    </location>
</feature>
<evidence type="ECO:0000256" key="1">
    <source>
        <dbReference type="SAM" id="MobiDB-lite"/>
    </source>
</evidence>
<feature type="compositionally biased region" description="Low complexity" evidence="1">
    <location>
        <begin position="27"/>
        <end position="45"/>
    </location>
</feature>
<feature type="non-terminal residue" evidence="2">
    <location>
        <position position="580"/>
    </location>
</feature>
<gene>
    <name evidence="2" type="ORF">CAPTEDRAFT_186889</name>
</gene>
<name>R7T776_CAPTE</name>